<dbReference type="SUPFAM" id="SSF56935">
    <property type="entry name" value="Porins"/>
    <property type="match status" value="1"/>
</dbReference>
<dbReference type="Pfam" id="PF25183">
    <property type="entry name" value="OMP_b-brl_4"/>
    <property type="match status" value="1"/>
</dbReference>
<keyword evidence="10" id="KW-1185">Reference proteome</keyword>
<gene>
    <name evidence="9" type="ordered locus">AciPR4_1102</name>
</gene>
<evidence type="ECO:0000256" key="4">
    <source>
        <dbReference type="ARBA" id="ARBA00022692"/>
    </source>
</evidence>
<feature type="domain" description="TonB-dependent transporter Oar-like beta-barrel" evidence="8">
    <location>
        <begin position="258"/>
        <end position="1145"/>
    </location>
</feature>
<evidence type="ECO:0000256" key="1">
    <source>
        <dbReference type="ARBA" id="ARBA00004571"/>
    </source>
</evidence>
<dbReference type="InterPro" id="IPR036942">
    <property type="entry name" value="Beta-barrel_TonB_sf"/>
</dbReference>
<dbReference type="HOGENOM" id="CLU_006298_0_0_0"/>
<dbReference type="Gene3D" id="2.60.40.1120">
    <property type="entry name" value="Carboxypeptidase-like, regulatory domain"/>
    <property type="match status" value="1"/>
</dbReference>
<dbReference type="InterPro" id="IPR039426">
    <property type="entry name" value="TonB-dep_rcpt-like"/>
</dbReference>
<evidence type="ECO:0000256" key="3">
    <source>
        <dbReference type="ARBA" id="ARBA00022452"/>
    </source>
</evidence>
<dbReference type="GO" id="GO:0015344">
    <property type="term" value="F:siderophore uptake transmembrane transporter activity"/>
    <property type="evidence" value="ECO:0007669"/>
    <property type="project" value="TreeGrafter"/>
</dbReference>
<dbReference type="Proteomes" id="UP000006844">
    <property type="component" value="Chromosome"/>
</dbReference>
<dbReference type="InterPro" id="IPR057601">
    <property type="entry name" value="Oar-like_b-barrel"/>
</dbReference>
<dbReference type="GO" id="GO:0044718">
    <property type="term" value="P:siderophore transmembrane transport"/>
    <property type="evidence" value="ECO:0007669"/>
    <property type="project" value="TreeGrafter"/>
</dbReference>
<keyword evidence="2" id="KW-0813">Transport</keyword>
<dbReference type="RefSeq" id="WP_013567664.1">
    <property type="nucleotide sequence ID" value="NC_014963.1"/>
</dbReference>
<dbReference type="OrthoDB" id="97893at2"/>
<evidence type="ECO:0000256" key="6">
    <source>
        <dbReference type="ARBA" id="ARBA00023136"/>
    </source>
</evidence>
<dbReference type="STRING" id="401053.AciPR4_1102"/>
<sequence length="1153" mass="123605">MTVPKPTRPPKPTNAHLNLSRIVTFVFYVLLTTTATFAQFTAGVQGNIQDAGGAGIPNAQMVLLNTATKVQQTGASDTSGLYRFTSLGPGEYEISTSAKGFTPAKVRFTLTAGQIRDVSLKLGVGSDTTSVTVTGESPLLDTADSREILTLDQTALENLPLATRNPMSLLGLTPGVTGIQPATTTFNPETTNHYSASGRGGNANTVIVDGLDVDSDIGAGVTNLTPNVDSLSEVTVQTNTYTVDYGKSGSIQTLMSSRPGTAQYHGFASGYYTYQGLEARGEYGVPKPTRLSPFHTTDLSFGVGGPIIPKQRFFFFATLEPYFSSTPNPALTAVGALAPNSGSLTYEDPAFAAFAQQVKPASLETSLLTKYPTQNVVFKSSTNAQAVFGAQNIAANTGCNTPSTDNIPCSTPVFDSGIFNASAPNTSYQYSVRVDKVFDKDRVNGFFVRNTIASSAPSPRPQFTTSSNLYTFSLQGNETHTFSAHLLNEAFAGYNRIEGYTPNKGLFTVPVVNVTNLGVGFGDANPYEDYIQHGFHWRDVVTYVRGNHDFRIGYEGWHGDDLAYFAGRYSQPIFTYTSIINLINDNPFTETNIAFNPVTGQPFADNYGFAKTSGGAFAEDEWKVTHRLTVNYGIRYDNFGNAYPALGQTVLANFHPAAGSSFAESIANGAFTQQSHTFAHDLNWIFSPRAGFAYDLFGKGDWVMRGGFGVYRDEFTLGNQENGLIANPPGPVRPTFKNDGSTPAPVFGLATQNTYPFGFPYPAFVGAPLDAKGGRVGGGFTVIGIDPNLSLPHTLNYTLTLEHSLTRSIVASVGYQGSHSGNLITNGGNLAAHTYGNDVNAFAGDLLQHPSFATSGAYNGTGIQNRLNTSFAAITYATNGPTANYNAIIAAVKGQFSRHGFVTASYTHSKAMDDWLSYPTAAPPYNQYYSTSLFNVPNAFSLGWNYQLPGGALHNPLLRHIAGGWTLAGITSLQAGTPFSVQNTNPLAVSVTGTDGVRITSANYATELAAGHLQYVLTSGDYNADGNNTDYPNVTAYTQKHNRSDFLVGHGVFPVCAGGALPCGNFTLPAFGSEGNQTPNRFSNPGYADTDLTLKKTTRITERVNMELRLDTFNLLNRVNLMAVDPKLQDTTFGQSTSTYAQRNMLLGARINF</sequence>
<keyword evidence="5" id="KW-0732">Signal</keyword>
<evidence type="ECO:0000313" key="9">
    <source>
        <dbReference type="EMBL" id="ADV81931.1"/>
    </source>
</evidence>
<reference evidence="9 10" key="1">
    <citation type="journal article" date="2012" name="Stand. Genomic Sci.">
        <title>Complete genome sequence of Terriglobus saanensis type strain SP1PR4(T), an Acidobacteria from tundra soil.</title>
        <authorList>
            <person name="Rawat S.R."/>
            <person name="Mannisto M.K."/>
            <person name="Starovoytov V."/>
            <person name="Goodwin L."/>
            <person name="Nolan M."/>
            <person name="Hauser L."/>
            <person name="Land M."/>
            <person name="Davenport K.W."/>
            <person name="Woyke T."/>
            <person name="Haggblom M.M."/>
        </authorList>
    </citation>
    <scope>NUCLEOTIDE SEQUENCE</scope>
    <source>
        <strain evidence="10">ATCC BAA-1853 / DSM 23119 / SP1PR4</strain>
    </source>
</reference>
<keyword evidence="4" id="KW-0812">Transmembrane</keyword>
<dbReference type="AlphaFoldDB" id="E8UXI7"/>
<name>E8UXI7_TERSS</name>
<proteinExistence type="predicted"/>
<evidence type="ECO:0000256" key="5">
    <source>
        <dbReference type="ARBA" id="ARBA00022729"/>
    </source>
</evidence>
<evidence type="ECO:0000256" key="2">
    <source>
        <dbReference type="ARBA" id="ARBA00022448"/>
    </source>
</evidence>
<evidence type="ECO:0000259" key="8">
    <source>
        <dbReference type="Pfam" id="PF25183"/>
    </source>
</evidence>
<dbReference type="InterPro" id="IPR008969">
    <property type="entry name" value="CarboxyPept-like_regulatory"/>
</dbReference>
<evidence type="ECO:0000256" key="7">
    <source>
        <dbReference type="ARBA" id="ARBA00023237"/>
    </source>
</evidence>
<protein>
    <submittedName>
        <fullName evidence="9">TonB-dependent receptor plug</fullName>
    </submittedName>
</protein>
<dbReference type="eggNOG" id="COG4771">
    <property type="taxonomic scope" value="Bacteria"/>
</dbReference>
<accession>E8UXI7</accession>
<dbReference type="Gene3D" id="2.40.170.20">
    <property type="entry name" value="TonB-dependent receptor, beta-barrel domain"/>
    <property type="match status" value="1"/>
</dbReference>
<comment type="subcellular location">
    <subcellularLocation>
        <location evidence="1">Cell outer membrane</location>
        <topology evidence="1">Multi-pass membrane protein</topology>
    </subcellularLocation>
</comment>
<evidence type="ECO:0000313" key="10">
    <source>
        <dbReference type="Proteomes" id="UP000006844"/>
    </source>
</evidence>
<keyword evidence="9" id="KW-0675">Receptor</keyword>
<dbReference type="GO" id="GO:0009279">
    <property type="term" value="C:cell outer membrane"/>
    <property type="evidence" value="ECO:0007669"/>
    <property type="project" value="UniProtKB-SubCell"/>
</dbReference>
<keyword evidence="3" id="KW-1134">Transmembrane beta strand</keyword>
<keyword evidence="6" id="KW-0472">Membrane</keyword>
<dbReference type="Pfam" id="PF13620">
    <property type="entry name" value="CarboxypepD_reg"/>
    <property type="match status" value="1"/>
</dbReference>
<dbReference type="PANTHER" id="PTHR30069:SF29">
    <property type="entry name" value="HEMOGLOBIN AND HEMOGLOBIN-HAPTOGLOBIN-BINDING PROTEIN 1-RELATED"/>
    <property type="match status" value="1"/>
</dbReference>
<dbReference type="PANTHER" id="PTHR30069">
    <property type="entry name" value="TONB-DEPENDENT OUTER MEMBRANE RECEPTOR"/>
    <property type="match status" value="1"/>
</dbReference>
<organism evidence="9 10">
    <name type="scientific">Terriglobus saanensis (strain ATCC BAA-1853 / DSM 23119 / SP1PR4)</name>
    <dbReference type="NCBI Taxonomy" id="401053"/>
    <lineage>
        <taxon>Bacteria</taxon>
        <taxon>Pseudomonadati</taxon>
        <taxon>Acidobacteriota</taxon>
        <taxon>Terriglobia</taxon>
        <taxon>Terriglobales</taxon>
        <taxon>Acidobacteriaceae</taxon>
        <taxon>Terriglobus</taxon>
    </lineage>
</organism>
<dbReference type="SUPFAM" id="SSF49464">
    <property type="entry name" value="Carboxypeptidase regulatory domain-like"/>
    <property type="match status" value="1"/>
</dbReference>
<keyword evidence="7" id="KW-0998">Cell outer membrane</keyword>
<dbReference type="KEGG" id="tsa:AciPR4_1102"/>
<dbReference type="EMBL" id="CP002467">
    <property type="protein sequence ID" value="ADV81931.1"/>
    <property type="molecule type" value="Genomic_DNA"/>
</dbReference>